<dbReference type="InterPro" id="IPR003779">
    <property type="entry name" value="CMD-like"/>
</dbReference>
<dbReference type="Gene3D" id="1.20.1290.10">
    <property type="entry name" value="AhpD-like"/>
    <property type="match status" value="1"/>
</dbReference>
<keyword evidence="3" id="KW-1185">Reference proteome</keyword>
<dbReference type="AlphaFoldDB" id="A0A1Z4EUR8"/>
<gene>
    <name evidence="2" type="ORF">MSTE_01371</name>
</gene>
<dbReference type="KEGG" id="mste:MSTE_01371"/>
<dbReference type="NCBIfam" id="TIGR00778">
    <property type="entry name" value="ahpD_dom"/>
    <property type="match status" value="1"/>
</dbReference>
<dbReference type="Proteomes" id="UP000217954">
    <property type="component" value="Chromosome"/>
</dbReference>
<name>A0A1Z4EUR8_9MYCO</name>
<accession>A0A1Z4EUR8</accession>
<dbReference type="InterPro" id="IPR004675">
    <property type="entry name" value="AhpD_core"/>
</dbReference>
<sequence length="219" mass="24147">MQVGRPKRSSASNISGSGESQIARCTELPSKPIARVRTYASAITLLSDAIRLICIIFNPTRFLMRKQVGGQMQERIMLAVTSVNKCRFCTWRHTELAGAEGIPQEAIADLLRVGADSAYVSENEYPSLAYAVHWAETGGHPRVDLREELYSFYGKEVAIEIEVIIRRIMFGNLTGNTFDALNSRLHGQPVQGSSLISELIVGSATPLFLLANRRANKHG</sequence>
<organism evidence="2 3">
    <name type="scientific">[Mycobacterium] stephanolepidis</name>
    <dbReference type="NCBI Taxonomy" id="1520670"/>
    <lineage>
        <taxon>Bacteria</taxon>
        <taxon>Bacillati</taxon>
        <taxon>Actinomycetota</taxon>
        <taxon>Actinomycetes</taxon>
        <taxon>Mycobacteriales</taxon>
        <taxon>Mycobacteriaceae</taxon>
        <taxon>Mycobacteroides</taxon>
    </lineage>
</organism>
<evidence type="ECO:0000313" key="2">
    <source>
        <dbReference type="EMBL" id="BAX96700.1"/>
    </source>
</evidence>
<dbReference type="EMBL" id="AP018165">
    <property type="protein sequence ID" value="BAX96700.1"/>
    <property type="molecule type" value="Genomic_DNA"/>
</dbReference>
<feature type="domain" description="Carboxymuconolactone decarboxylase-like" evidence="1">
    <location>
        <begin position="71"/>
        <end position="120"/>
    </location>
</feature>
<evidence type="ECO:0000313" key="3">
    <source>
        <dbReference type="Proteomes" id="UP000217954"/>
    </source>
</evidence>
<protein>
    <recommendedName>
        <fullName evidence="1">Carboxymuconolactone decarboxylase-like domain-containing protein</fullName>
    </recommendedName>
</protein>
<dbReference type="SUPFAM" id="SSF69118">
    <property type="entry name" value="AhpD-like"/>
    <property type="match status" value="1"/>
</dbReference>
<reference evidence="2 3" key="2">
    <citation type="journal article" date="2017" name="Int. J. Syst. Evol. Microbiol.">
        <title>Mycobacterium stephanolepidis sp. nov., a rapidly growing species related to Mycobacterium chelonae, isolated from marine teleost fish, Stephanolepis cirrhifer.</title>
        <authorList>
            <person name="Fukano H."/>
            <person name="Wada S."/>
            <person name="Kurata O."/>
            <person name="Katayama K."/>
            <person name="Fujiwara N."/>
            <person name="Hoshino Y."/>
        </authorList>
    </citation>
    <scope>NUCLEOTIDE SEQUENCE [LARGE SCALE GENOMIC DNA]</scope>
    <source>
        <strain evidence="2 3">NJB0901</strain>
    </source>
</reference>
<dbReference type="InterPro" id="IPR029032">
    <property type="entry name" value="AhpD-like"/>
</dbReference>
<proteinExistence type="predicted"/>
<reference evidence="3" key="1">
    <citation type="journal article" date="2017" name="Genome Announc.">
        <title>Complete Genome Sequence of Mycobacterium stephanolepidis.</title>
        <authorList>
            <person name="Fukano H."/>
            <person name="Yoshida M."/>
            <person name="Katayama Y."/>
            <person name="Omatsu T."/>
            <person name="Mizutani T."/>
            <person name="Kurata O."/>
            <person name="Wada S."/>
            <person name="Hoshino Y."/>
        </authorList>
    </citation>
    <scope>NUCLEOTIDE SEQUENCE [LARGE SCALE GENOMIC DNA]</scope>
    <source>
        <strain evidence="3">NJB0901</strain>
    </source>
</reference>
<dbReference type="GO" id="GO:0051920">
    <property type="term" value="F:peroxiredoxin activity"/>
    <property type="evidence" value="ECO:0007669"/>
    <property type="project" value="InterPro"/>
</dbReference>
<dbReference type="Pfam" id="PF02627">
    <property type="entry name" value="CMD"/>
    <property type="match status" value="1"/>
</dbReference>
<evidence type="ECO:0000259" key="1">
    <source>
        <dbReference type="Pfam" id="PF02627"/>
    </source>
</evidence>